<dbReference type="PANTHER" id="PTHR34040">
    <property type="entry name" value="FLAGELLAR BIOSYNTHETIC PROTEIN FLIQ"/>
    <property type="match status" value="1"/>
</dbReference>
<keyword evidence="8 9" id="KW-0975">Bacterial flagellum</keyword>
<protein>
    <recommendedName>
        <fullName evidence="3 9">Flagellar biosynthetic protein FliQ</fullName>
    </recommendedName>
</protein>
<name>A0A7X6DU38_9BACT</name>
<keyword evidence="4 9" id="KW-1003">Cell membrane</keyword>
<keyword evidence="7 9" id="KW-0472">Membrane</keyword>
<sequence>MTMEFVVEMGQRTIETALLLAAPALLFSLAAGLLVSLFQAVTQINEATLTFLPKILAVALALLIFFPWMLSLLIEFTSRLLINLPNYVH</sequence>
<dbReference type="PIRSF" id="PIRSF004669">
    <property type="entry name" value="FliQ"/>
    <property type="match status" value="1"/>
</dbReference>
<dbReference type="AlphaFoldDB" id="A0A7X6DU38"/>
<dbReference type="Proteomes" id="UP000534783">
    <property type="component" value="Unassembled WGS sequence"/>
</dbReference>
<reference evidence="10 11" key="1">
    <citation type="journal article" date="2020" name="Nature">
        <title>Bacterial chemolithoautotrophy via manganese oxidation.</title>
        <authorList>
            <person name="Yu H."/>
            <person name="Leadbetter J.R."/>
        </authorList>
    </citation>
    <scope>NUCLEOTIDE SEQUENCE [LARGE SCALE GENOMIC DNA]</scope>
    <source>
        <strain evidence="10 11">Mn-1</strain>
    </source>
</reference>
<accession>A0A7X6DU38</accession>
<keyword evidence="10" id="KW-0282">Flagellum</keyword>
<evidence type="ECO:0000256" key="8">
    <source>
        <dbReference type="ARBA" id="ARBA00023143"/>
    </source>
</evidence>
<keyword evidence="5 9" id="KW-0812">Transmembrane</keyword>
<keyword evidence="10" id="KW-0966">Cell projection</keyword>
<evidence type="ECO:0000256" key="2">
    <source>
        <dbReference type="ARBA" id="ARBA00006156"/>
    </source>
</evidence>
<comment type="caution">
    <text evidence="10">The sequence shown here is derived from an EMBL/GenBank/DDBJ whole genome shotgun (WGS) entry which is preliminary data.</text>
</comment>
<keyword evidence="11" id="KW-1185">Reference proteome</keyword>
<dbReference type="Pfam" id="PF01313">
    <property type="entry name" value="Bac_export_3"/>
    <property type="match status" value="1"/>
</dbReference>
<dbReference type="InterPro" id="IPR006305">
    <property type="entry name" value="FliQ"/>
</dbReference>
<evidence type="ECO:0000256" key="5">
    <source>
        <dbReference type="ARBA" id="ARBA00022692"/>
    </source>
</evidence>
<dbReference type="PANTHER" id="PTHR34040:SF2">
    <property type="entry name" value="FLAGELLAR BIOSYNTHETIC PROTEIN FLIQ"/>
    <property type="match status" value="1"/>
</dbReference>
<comment type="function">
    <text evidence="9">Role in flagellar biosynthesis.</text>
</comment>
<evidence type="ECO:0000256" key="7">
    <source>
        <dbReference type="ARBA" id="ARBA00023136"/>
    </source>
</evidence>
<keyword evidence="10" id="KW-0969">Cilium</keyword>
<dbReference type="RefSeq" id="WP_168063002.1">
    <property type="nucleotide sequence ID" value="NZ_VTOW01000005.1"/>
</dbReference>
<dbReference type="GO" id="GO:0005886">
    <property type="term" value="C:plasma membrane"/>
    <property type="evidence" value="ECO:0007669"/>
    <property type="project" value="UniProtKB-SubCell"/>
</dbReference>
<evidence type="ECO:0000256" key="4">
    <source>
        <dbReference type="ARBA" id="ARBA00022475"/>
    </source>
</evidence>
<feature type="transmembrane region" description="Helical" evidence="9">
    <location>
        <begin position="56"/>
        <end position="74"/>
    </location>
</feature>
<dbReference type="GO" id="GO:0009306">
    <property type="term" value="P:protein secretion"/>
    <property type="evidence" value="ECO:0007669"/>
    <property type="project" value="InterPro"/>
</dbReference>
<evidence type="ECO:0000313" key="10">
    <source>
        <dbReference type="EMBL" id="NKE73053.1"/>
    </source>
</evidence>
<keyword evidence="6 9" id="KW-1133">Transmembrane helix</keyword>
<evidence type="ECO:0000256" key="9">
    <source>
        <dbReference type="RuleBase" id="RU364090"/>
    </source>
</evidence>
<dbReference type="NCBIfam" id="TIGR01402">
    <property type="entry name" value="fliQ"/>
    <property type="match status" value="1"/>
</dbReference>
<comment type="subcellular location">
    <subcellularLocation>
        <location evidence="1 9">Cell membrane</location>
        <topology evidence="1">Multi-pass membrane protein</topology>
    </subcellularLocation>
    <subcellularLocation>
        <location evidence="9">Bacterial flagellum basal body</location>
    </subcellularLocation>
</comment>
<gene>
    <name evidence="9 10" type="primary">fliQ</name>
    <name evidence="10" type="ORF">MNODULE_20060</name>
</gene>
<evidence type="ECO:0000256" key="1">
    <source>
        <dbReference type="ARBA" id="ARBA00004651"/>
    </source>
</evidence>
<dbReference type="GO" id="GO:0009425">
    <property type="term" value="C:bacterial-type flagellum basal body"/>
    <property type="evidence" value="ECO:0007669"/>
    <property type="project" value="UniProtKB-SubCell"/>
</dbReference>
<evidence type="ECO:0000256" key="3">
    <source>
        <dbReference type="ARBA" id="ARBA00021718"/>
    </source>
</evidence>
<evidence type="ECO:0000313" key="11">
    <source>
        <dbReference type="Proteomes" id="UP000534783"/>
    </source>
</evidence>
<dbReference type="EMBL" id="VTOW01000005">
    <property type="protein sequence ID" value="NKE73053.1"/>
    <property type="molecule type" value="Genomic_DNA"/>
</dbReference>
<dbReference type="PRINTS" id="PR00952">
    <property type="entry name" value="TYPE3IMQPROT"/>
</dbReference>
<evidence type="ECO:0000256" key="6">
    <source>
        <dbReference type="ARBA" id="ARBA00022989"/>
    </source>
</evidence>
<dbReference type="InterPro" id="IPR002191">
    <property type="entry name" value="Bac_export_3"/>
</dbReference>
<comment type="similarity">
    <text evidence="2 9">Belongs to the FliQ/MopD/SpaQ family.</text>
</comment>
<proteinExistence type="inferred from homology"/>
<dbReference type="GO" id="GO:0044780">
    <property type="term" value="P:bacterial-type flagellum assembly"/>
    <property type="evidence" value="ECO:0007669"/>
    <property type="project" value="InterPro"/>
</dbReference>
<organism evidence="10 11">
    <name type="scientific">Candidatus Manganitrophus noduliformans</name>
    <dbReference type="NCBI Taxonomy" id="2606439"/>
    <lineage>
        <taxon>Bacteria</taxon>
        <taxon>Pseudomonadati</taxon>
        <taxon>Nitrospirota</taxon>
        <taxon>Nitrospiria</taxon>
        <taxon>Candidatus Troglogloeales</taxon>
        <taxon>Candidatus Manganitrophaceae</taxon>
        <taxon>Candidatus Manganitrophus</taxon>
    </lineage>
</organism>